<evidence type="ECO:0000313" key="2">
    <source>
        <dbReference type="Proteomes" id="UP000198462"/>
    </source>
</evidence>
<dbReference type="AlphaFoldDB" id="A0A219B983"/>
<dbReference type="InterPro" id="IPR021322">
    <property type="entry name" value="DUF2924"/>
</dbReference>
<reference evidence="2" key="1">
    <citation type="submission" date="2017-05" db="EMBL/GenBank/DDBJ databases">
        <authorList>
            <person name="Lin X."/>
        </authorList>
    </citation>
    <scope>NUCLEOTIDE SEQUENCE [LARGE SCALE GENOMIC DNA]</scope>
    <source>
        <strain evidence="2">JLT2012</strain>
    </source>
</reference>
<keyword evidence="2" id="KW-1185">Reference proteome</keyword>
<evidence type="ECO:0008006" key="3">
    <source>
        <dbReference type="Google" id="ProtNLM"/>
    </source>
</evidence>
<dbReference type="EMBL" id="NFZT01000001">
    <property type="protein sequence ID" value="OWV34379.1"/>
    <property type="molecule type" value="Genomic_DNA"/>
</dbReference>
<dbReference type="OrthoDB" id="284135at2"/>
<organism evidence="1 2">
    <name type="scientific">Pacificimonas flava</name>
    <dbReference type="NCBI Taxonomy" id="1234595"/>
    <lineage>
        <taxon>Bacteria</taxon>
        <taxon>Pseudomonadati</taxon>
        <taxon>Pseudomonadota</taxon>
        <taxon>Alphaproteobacteria</taxon>
        <taxon>Sphingomonadales</taxon>
        <taxon>Sphingosinicellaceae</taxon>
        <taxon>Pacificimonas</taxon>
    </lineage>
</organism>
<gene>
    <name evidence="1" type="ORF">B5C34_13535</name>
</gene>
<name>A0A219B983_9SPHN</name>
<comment type="caution">
    <text evidence="1">The sequence shown here is derived from an EMBL/GenBank/DDBJ whole genome shotgun (WGS) entry which is preliminary data.</text>
</comment>
<evidence type="ECO:0000313" key="1">
    <source>
        <dbReference type="EMBL" id="OWV34379.1"/>
    </source>
</evidence>
<dbReference type="RefSeq" id="WP_088713079.1">
    <property type="nucleotide sequence ID" value="NZ_NFZT01000001.1"/>
</dbReference>
<protein>
    <recommendedName>
        <fullName evidence="3">DUF2924 domain-containing protein</fullName>
    </recommendedName>
</protein>
<dbReference type="Proteomes" id="UP000198462">
    <property type="component" value="Unassembled WGS sequence"/>
</dbReference>
<dbReference type="Pfam" id="PF11149">
    <property type="entry name" value="DUF2924"/>
    <property type="match status" value="1"/>
</dbReference>
<accession>A0A219B983</accession>
<proteinExistence type="predicted"/>
<sequence length="139" mass="15901">MSANVHRVTELVRSLETAGLQELRAEWKQRYGKPPKLRSVELLRRLLAWRIQTDAFGGFDADTKRKLASTKPANIRPSAAPGMRLAREWKGRRYEVTVTDDGPIFEGERYSSLSAVARAITGTRWNGQRFFGLREQNVR</sequence>